<dbReference type="AlphaFoldDB" id="A0A654KIZ1"/>
<gene>
    <name evidence="3" type="ordered locus">TEQUI_0925</name>
</gene>
<feature type="transmembrane region" description="Helical" evidence="1">
    <location>
        <begin position="91"/>
        <end position="110"/>
    </location>
</feature>
<sequence length="279" mass="31753">MANDVVLHYVASLMYLISGMLLLRDKHNLILQTLLLATAVVHGVAVHFDMFTPSAHGLKTITINWSLSISFMMWLGVLFYLFESTFLKIKGYLYLIIPAAVISCALAATFPPSEHSIGIPIISNMFLVHMVFSFFAYAIIALAAIHVVIMFTLEKYLRRPINLSEETSIFSRIINAQPPLMVQERMLYRVIWVGFLLLTISIISGAIVSMDLNGVLLPRDHKTFFTLFSWIIFGVLLFGRSIWGWRGRSYLRWTLIGFGLLFLAYTGTRFILEVLLHRV</sequence>
<keyword evidence="1" id="KW-0812">Transmembrane</keyword>
<feature type="transmembrane region" description="Helical" evidence="1">
    <location>
        <begin position="63"/>
        <end position="82"/>
    </location>
</feature>
<feature type="transmembrane region" description="Helical" evidence="1">
    <location>
        <begin position="30"/>
        <end position="51"/>
    </location>
</feature>
<evidence type="ECO:0000256" key="1">
    <source>
        <dbReference type="SAM" id="Phobius"/>
    </source>
</evidence>
<feature type="transmembrane region" description="Helical" evidence="1">
    <location>
        <begin position="6"/>
        <end position="23"/>
    </location>
</feature>
<keyword evidence="1" id="KW-1133">Transmembrane helix</keyword>
<organism evidence="3 4">
    <name type="scientific">Taylorella equigenitalis (strain MCE9)</name>
    <dbReference type="NCBI Taxonomy" id="937774"/>
    <lineage>
        <taxon>Bacteria</taxon>
        <taxon>Pseudomonadati</taxon>
        <taxon>Pseudomonadota</taxon>
        <taxon>Betaproteobacteria</taxon>
        <taxon>Burkholderiales</taxon>
        <taxon>Alcaligenaceae</taxon>
        <taxon>Taylorella</taxon>
    </lineage>
</organism>
<evidence type="ECO:0000313" key="3">
    <source>
        <dbReference type="EMBL" id="ADU91856.1"/>
    </source>
</evidence>
<dbReference type="PANTHER" id="PTHR38034">
    <property type="entry name" value="INNER MEMBRANE PROTEIN YPJD"/>
    <property type="match status" value="1"/>
</dbReference>
<evidence type="ECO:0000313" key="4">
    <source>
        <dbReference type="Proteomes" id="UP000007472"/>
    </source>
</evidence>
<dbReference type="KEGG" id="teq:TEQUI_0925"/>
<dbReference type="InterPro" id="IPR002541">
    <property type="entry name" value="Cyt_c_assembly"/>
</dbReference>
<feature type="transmembrane region" description="Helical" evidence="1">
    <location>
        <begin position="250"/>
        <end position="272"/>
    </location>
</feature>
<dbReference type="Proteomes" id="UP000007472">
    <property type="component" value="Chromosome"/>
</dbReference>
<dbReference type="PANTHER" id="PTHR38034:SF1">
    <property type="entry name" value="INNER MEMBRANE PROTEIN YPJD"/>
    <property type="match status" value="1"/>
</dbReference>
<protein>
    <recommendedName>
        <fullName evidence="2">Cytochrome c assembly protein domain-containing protein</fullName>
    </recommendedName>
</protein>
<keyword evidence="1" id="KW-0472">Membrane</keyword>
<reference evidence="3 4" key="1">
    <citation type="journal article" date="2011" name="J. Bacteriol.">
        <title>Genome sequence of Taylorella equigenitalis MCE9, the causative agent of contagious equine metritis.</title>
        <authorList>
            <person name="Hebert L."/>
            <person name="Moumen B."/>
            <person name="Duquesne F."/>
            <person name="Breuil M.F."/>
            <person name="Laugier C."/>
            <person name="Batto J.M."/>
            <person name="Renault P."/>
            <person name="Petry S."/>
        </authorList>
    </citation>
    <scope>NUCLEOTIDE SEQUENCE [LARGE SCALE GENOMIC DNA]</scope>
    <source>
        <strain evidence="3 4">MCE9</strain>
    </source>
</reference>
<proteinExistence type="predicted"/>
<feature type="transmembrane region" description="Helical" evidence="1">
    <location>
        <begin position="190"/>
        <end position="212"/>
    </location>
</feature>
<evidence type="ECO:0000259" key="2">
    <source>
        <dbReference type="Pfam" id="PF01578"/>
    </source>
</evidence>
<feature type="transmembrane region" description="Helical" evidence="1">
    <location>
        <begin position="224"/>
        <end position="243"/>
    </location>
</feature>
<feature type="domain" description="Cytochrome c assembly protein" evidence="2">
    <location>
        <begin position="66"/>
        <end position="275"/>
    </location>
</feature>
<dbReference type="InterPro" id="IPR052372">
    <property type="entry name" value="YpjD/HemX"/>
</dbReference>
<feature type="transmembrane region" description="Helical" evidence="1">
    <location>
        <begin position="130"/>
        <end position="153"/>
    </location>
</feature>
<dbReference type="GO" id="GO:0017004">
    <property type="term" value="P:cytochrome complex assembly"/>
    <property type="evidence" value="ECO:0007669"/>
    <property type="project" value="InterPro"/>
</dbReference>
<accession>A0A654KIZ1</accession>
<dbReference type="Pfam" id="PF01578">
    <property type="entry name" value="Cytochrom_C_asm"/>
    <property type="match status" value="1"/>
</dbReference>
<dbReference type="GO" id="GO:0020037">
    <property type="term" value="F:heme binding"/>
    <property type="evidence" value="ECO:0007669"/>
    <property type="project" value="InterPro"/>
</dbReference>
<dbReference type="EMBL" id="CP002456">
    <property type="protein sequence ID" value="ADU91856.1"/>
    <property type="molecule type" value="Genomic_DNA"/>
</dbReference>
<name>A0A654KIZ1_TAYEM</name>